<evidence type="ECO:0000313" key="2">
    <source>
        <dbReference type="Proteomes" id="UP000193911"/>
    </source>
</evidence>
<dbReference type="Proteomes" id="UP000193911">
    <property type="component" value="Unassembled WGS sequence"/>
</dbReference>
<evidence type="ECO:0000313" key="1">
    <source>
        <dbReference type="EMBL" id="OSB16682.1"/>
    </source>
</evidence>
<comment type="caution">
    <text evidence="1">The sequence shown here is derived from an EMBL/GenBank/DDBJ whole genome shotgun (WGS) entry which is preliminary data.</text>
</comment>
<sequence length="156" mass="17682">MNNKPKEPILPNCIKNNLSVKSVDIQLFNGIIACLNDEHENNDFQVLLHTTYGFIKCDICDIAESDNFITNNENSTNSTSGNLNVDFSYIVKVKNERLLELEKENSNLNVCDNGAILNLKNVSIYKDDLRKPILNTNQMLVFLDQIIGFSAIPRNF</sequence>
<gene>
    <name evidence="1" type="ORF">B2H94_10840</name>
</gene>
<dbReference type="RefSeq" id="WP_085333593.1">
    <property type="nucleotide sequence ID" value="NZ_MWJJ01000002.1"/>
</dbReference>
<dbReference type="EMBL" id="MWJJ01000002">
    <property type="protein sequence ID" value="OSB16682.1"/>
    <property type="molecule type" value="Genomic_DNA"/>
</dbReference>
<dbReference type="AlphaFoldDB" id="A0ABD6RSW3"/>
<name>A0ABD6RSW3_CLOSG</name>
<organism evidence="1 2">
    <name type="scientific">Clostridium sporogenes</name>
    <dbReference type="NCBI Taxonomy" id="1509"/>
    <lineage>
        <taxon>Bacteria</taxon>
        <taxon>Bacillati</taxon>
        <taxon>Bacillota</taxon>
        <taxon>Clostridia</taxon>
        <taxon>Eubacteriales</taxon>
        <taxon>Clostridiaceae</taxon>
        <taxon>Clostridium</taxon>
    </lineage>
</organism>
<accession>A0ABD6RSW3</accession>
<proteinExistence type="predicted"/>
<reference evidence="1 2" key="1">
    <citation type="submission" date="2017-02" db="EMBL/GenBank/DDBJ databases">
        <title>Differentiating clades of botulinum-neurotoxin-producing Clostridia with a simple, multiplex PCR assay.</title>
        <authorList>
            <person name="Williamson C.H.D."/>
            <person name="Vazquez A."/>
            <person name="Hill K."/>
            <person name="Smith T.J."/>
            <person name="Nottingham R."/>
            <person name="Stone N.E."/>
            <person name="Sobek C.J."/>
            <person name="Cocking J.H."/>
            <person name="Fernandez R.A."/>
            <person name="Caballero P.A."/>
            <person name="Leiser O.P."/>
            <person name="Keim P."/>
            <person name="Sahl J.W."/>
        </authorList>
    </citation>
    <scope>NUCLEOTIDE SEQUENCE [LARGE SCALE GENOMIC DNA]</scope>
    <source>
        <strain evidence="1 2">CLS_DGF_0088_06</strain>
    </source>
</reference>
<protein>
    <submittedName>
        <fullName evidence="1">Uncharacterized protein</fullName>
    </submittedName>
</protein>